<organism evidence="1 2">
    <name type="scientific">Heyndrickxia vini</name>
    <dbReference type="NCBI Taxonomy" id="1476025"/>
    <lineage>
        <taxon>Bacteria</taxon>
        <taxon>Bacillati</taxon>
        <taxon>Bacillota</taxon>
        <taxon>Bacilli</taxon>
        <taxon>Bacillales</taxon>
        <taxon>Bacillaceae</taxon>
        <taxon>Heyndrickxia</taxon>
    </lineage>
</organism>
<reference evidence="1 2" key="1">
    <citation type="submission" date="2020-11" db="EMBL/GenBank/DDBJ databases">
        <title>Taxonomic evaluation of the Bacillus sporothermodurans group of bacteria based on whole genome sequences.</title>
        <authorList>
            <person name="Fiedler G."/>
            <person name="Herbstmann A.-D."/>
            <person name="Doll E."/>
            <person name="Wenning M."/>
            <person name="Brinks E."/>
            <person name="Kabisch J."/>
            <person name="Breitenwieser F."/>
            <person name="Lappann M."/>
            <person name="Boehnlein C."/>
            <person name="Franz C."/>
        </authorList>
    </citation>
    <scope>NUCLEOTIDE SEQUENCE [LARGE SCALE GENOMIC DNA]</scope>
    <source>
        <strain evidence="1 2">JCM 19841</strain>
    </source>
</reference>
<evidence type="ECO:0000313" key="2">
    <source>
        <dbReference type="Proteomes" id="UP000595691"/>
    </source>
</evidence>
<dbReference type="RefSeq" id="WP_202777251.1">
    <property type="nucleotide sequence ID" value="NZ_CP065425.1"/>
</dbReference>
<evidence type="ECO:0008006" key="3">
    <source>
        <dbReference type="Google" id="ProtNLM"/>
    </source>
</evidence>
<gene>
    <name evidence="1" type="ORF">I5776_15365</name>
</gene>
<dbReference type="Proteomes" id="UP000595691">
    <property type="component" value="Chromosome"/>
</dbReference>
<protein>
    <recommendedName>
        <fullName evidence="3">LAGLIDADG homing endonuclease</fullName>
    </recommendedName>
</protein>
<sequence length="95" mass="11442">MIVKVELCSKTQYFRCPTKIGRKVCKLQKDFDRWLYNKNNDHSYWKDEDGNKFYGVCFDAEAFIFWLNNVRFKNGKKVARLIATPNKQPKKMIHF</sequence>
<proteinExistence type="predicted"/>
<accession>A0ABX7DZP6</accession>
<evidence type="ECO:0000313" key="1">
    <source>
        <dbReference type="EMBL" id="QQZ08435.1"/>
    </source>
</evidence>
<keyword evidence="2" id="KW-1185">Reference proteome</keyword>
<name>A0ABX7DZP6_9BACI</name>
<dbReference type="EMBL" id="CP065425">
    <property type="protein sequence ID" value="QQZ08435.1"/>
    <property type="molecule type" value="Genomic_DNA"/>
</dbReference>